<feature type="region of interest" description="Disordered" evidence="1">
    <location>
        <begin position="1"/>
        <end position="35"/>
    </location>
</feature>
<feature type="compositionally biased region" description="Low complexity" evidence="1">
    <location>
        <begin position="11"/>
        <end position="35"/>
    </location>
</feature>
<reference evidence="2 3" key="1">
    <citation type="submission" date="2015-05" db="EMBL/GenBank/DDBJ databases">
        <authorList>
            <person name="Wang D.B."/>
            <person name="Wang M."/>
        </authorList>
    </citation>
    <scope>NUCLEOTIDE SEQUENCE [LARGE SCALE GENOMIC DNA]</scope>
    <source>
        <strain evidence="2">VL1</strain>
    </source>
</reference>
<keyword evidence="3" id="KW-1185">Reference proteome</keyword>
<accession>A0A0G4LM93</accession>
<proteinExistence type="predicted"/>
<gene>
    <name evidence="2" type="ORF">BN1708_018014</name>
</gene>
<protein>
    <submittedName>
        <fullName evidence="2">Uncharacterized protein</fullName>
    </submittedName>
</protein>
<name>A0A0G4LM93_VERLO</name>
<dbReference type="AlphaFoldDB" id="A0A0G4LM93"/>
<organism evidence="2 3">
    <name type="scientific">Verticillium longisporum</name>
    <name type="common">Verticillium dahliae var. longisporum</name>
    <dbReference type="NCBI Taxonomy" id="100787"/>
    <lineage>
        <taxon>Eukaryota</taxon>
        <taxon>Fungi</taxon>
        <taxon>Dikarya</taxon>
        <taxon>Ascomycota</taxon>
        <taxon>Pezizomycotina</taxon>
        <taxon>Sordariomycetes</taxon>
        <taxon>Hypocreomycetidae</taxon>
        <taxon>Glomerellales</taxon>
        <taxon>Plectosphaerellaceae</taxon>
        <taxon>Verticillium</taxon>
    </lineage>
</organism>
<evidence type="ECO:0000313" key="2">
    <source>
        <dbReference type="EMBL" id="CRK23151.1"/>
    </source>
</evidence>
<sequence>MSPLVSPWALSPGTSLSFSRPSSSALPSSPAMPSS</sequence>
<evidence type="ECO:0000256" key="1">
    <source>
        <dbReference type="SAM" id="MobiDB-lite"/>
    </source>
</evidence>
<dbReference type="EMBL" id="CVQH01015269">
    <property type="protein sequence ID" value="CRK23151.1"/>
    <property type="molecule type" value="Genomic_DNA"/>
</dbReference>
<dbReference type="Proteomes" id="UP000044602">
    <property type="component" value="Unassembled WGS sequence"/>
</dbReference>
<evidence type="ECO:0000313" key="3">
    <source>
        <dbReference type="Proteomes" id="UP000044602"/>
    </source>
</evidence>